<dbReference type="SUPFAM" id="SSF52317">
    <property type="entry name" value="Class I glutamine amidotransferase-like"/>
    <property type="match status" value="1"/>
</dbReference>
<dbReference type="InterPro" id="IPR018060">
    <property type="entry name" value="HTH_AraC"/>
</dbReference>
<dbReference type="PANTHER" id="PTHR43130">
    <property type="entry name" value="ARAC-FAMILY TRANSCRIPTIONAL REGULATOR"/>
    <property type="match status" value="1"/>
</dbReference>
<comment type="caution">
    <text evidence="4">The sequence shown here is derived from an EMBL/GenBank/DDBJ whole genome shotgun (WGS) entry which is preliminary data.</text>
</comment>
<evidence type="ECO:0000313" key="4">
    <source>
        <dbReference type="EMBL" id="RFM27269.1"/>
    </source>
</evidence>
<dbReference type="GO" id="GO:0003700">
    <property type="term" value="F:DNA-binding transcription factor activity"/>
    <property type="evidence" value="ECO:0007669"/>
    <property type="project" value="InterPro"/>
</dbReference>
<dbReference type="Gene3D" id="3.40.50.880">
    <property type="match status" value="1"/>
</dbReference>
<dbReference type="InterPro" id="IPR009057">
    <property type="entry name" value="Homeodomain-like_sf"/>
</dbReference>
<keyword evidence="5" id="KW-1185">Reference proteome</keyword>
<dbReference type="PANTHER" id="PTHR43130:SF11">
    <property type="entry name" value="TRANSCRIPTIONAL REGULATORY PROTEIN"/>
    <property type="match status" value="1"/>
</dbReference>
<accession>A0A3E1NH47</accession>
<dbReference type="EMBL" id="QTJU01000005">
    <property type="protein sequence ID" value="RFM27269.1"/>
    <property type="molecule type" value="Genomic_DNA"/>
</dbReference>
<dbReference type="Pfam" id="PF01965">
    <property type="entry name" value="DJ-1_PfpI"/>
    <property type="match status" value="1"/>
</dbReference>
<dbReference type="RefSeq" id="WP_116848026.1">
    <property type="nucleotide sequence ID" value="NZ_QTJU01000005.1"/>
</dbReference>
<dbReference type="GO" id="GO:0043565">
    <property type="term" value="F:sequence-specific DNA binding"/>
    <property type="evidence" value="ECO:0007669"/>
    <property type="project" value="InterPro"/>
</dbReference>
<dbReference type="InterPro" id="IPR029062">
    <property type="entry name" value="Class_I_gatase-like"/>
</dbReference>
<dbReference type="SMART" id="SM00342">
    <property type="entry name" value="HTH_ARAC"/>
    <property type="match status" value="1"/>
</dbReference>
<dbReference type="AlphaFoldDB" id="A0A3E1NH47"/>
<evidence type="ECO:0000256" key="2">
    <source>
        <dbReference type="ARBA" id="ARBA00023163"/>
    </source>
</evidence>
<proteinExistence type="predicted"/>
<dbReference type="InterPro" id="IPR002818">
    <property type="entry name" value="DJ-1/PfpI"/>
</dbReference>
<protein>
    <submittedName>
        <fullName evidence="4">Helix-turn-helix domain-containing protein</fullName>
    </submittedName>
</protein>
<evidence type="ECO:0000259" key="3">
    <source>
        <dbReference type="PROSITE" id="PS01124"/>
    </source>
</evidence>
<evidence type="ECO:0000256" key="1">
    <source>
        <dbReference type="ARBA" id="ARBA00023015"/>
    </source>
</evidence>
<keyword evidence="1" id="KW-0805">Transcription regulation</keyword>
<dbReference type="InterPro" id="IPR052158">
    <property type="entry name" value="INH-QAR"/>
</dbReference>
<keyword evidence="2" id="KW-0804">Transcription</keyword>
<feature type="domain" description="HTH araC/xylS-type" evidence="3">
    <location>
        <begin position="220"/>
        <end position="318"/>
    </location>
</feature>
<reference evidence="4 5" key="1">
    <citation type="submission" date="2018-08" db="EMBL/GenBank/DDBJ databases">
        <title>Chitinophagaceae sp. K23C18032701, a novel bacterium isolated from forest soil.</title>
        <authorList>
            <person name="Wang C."/>
        </authorList>
    </citation>
    <scope>NUCLEOTIDE SEQUENCE [LARGE SCALE GENOMIC DNA]</scope>
    <source>
        <strain evidence="4 5">K23C18032701</strain>
    </source>
</reference>
<dbReference type="Pfam" id="PF12833">
    <property type="entry name" value="HTH_18"/>
    <property type="match status" value="1"/>
</dbReference>
<dbReference type="Gene3D" id="1.10.10.60">
    <property type="entry name" value="Homeodomain-like"/>
    <property type="match status" value="2"/>
</dbReference>
<sequence>MKHVTILALHDAAINCVDSCFQILTRVNDFLRYQGKASFYEVTIAGLQKTTSLNNGLYTIHTTAGIHGIAHTDVIVIPITCGHFPESVKRNAQFIDWVRAMYKNGTEIVSLCVGSFFLAATGLLHHKECAVHWAARNEFSAMFPDVRVIDDRLITDADGIYTCGGAYSYLNLLLYIIEKHLNREMAVLASKMFEIDMDRSSQHPFVIFLGQKHHADKNVLEAQQYIEQHYEQKLTVEAICAKAGMGRRTFERRFKKLTGNSIVEYIQRVKVEAVKKQLEQGRKTINEIVYEVGYNDINAFRDVFKRCTGLSPLEYRRKFGV</sequence>
<gene>
    <name evidence="4" type="ORF">DXN05_14650</name>
</gene>
<name>A0A3E1NH47_9BACT</name>
<evidence type="ECO:0000313" key="5">
    <source>
        <dbReference type="Proteomes" id="UP000261284"/>
    </source>
</evidence>
<dbReference type="PROSITE" id="PS01124">
    <property type="entry name" value="HTH_ARAC_FAMILY_2"/>
    <property type="match status" value="1"/>
</dbReference>
<dbReference type="SUPFAM" id="SSF46689">
    <property type="entry name" value="Homeodomain-like"/>
    <property type="match status" value="2"/>
</dbReference>
<dbReference type="OrthoDB" id="9797097at2"/>
<organism evidence="4 5">
    <name type="scientific">Deminuibacter soli</name>
    <dbReference type="NCBI Taxonomy" id="2291815"/>
    <lineage>
        <taxon>Bacteria</taxon>
        <taxon>Pseudomonadati</taxon>
        <taxon>Bacteroidota</taxon>
        <taxon>Chitinophagia</taxon>
        <taxon>Chitinophagales</taxon>
        <taxon>Chitinophagaceae</taxon>
        <taxon>Deminuibacter</taxon>
    </lineage>
</organism>
<dbReference type="Proteomes" id="UP000261284">
    <property type="component" value="Unassembled WGS sequence"/>
</dbReference>